<dbReference type="EMBL" id="AP022575">
    <property type="protein sequence ID" value="BBX76109.1"/>
    <property type="molecule type" value="Genomic_DNA"/>
</dbReference>
<evidence type="ECO:0000313" key="1">
    <source>
        <dbReference type="EMBL" id="BBX76109.1"/>
    </source>
</evidence>
<dbReference type="Proteomes" id="UP000467236">
    <property type="component" value="Chromosome"/>
</dbReference>
<evidence type="ECO:0000313" key="2">
    <source>
        <dbReference type="Proteomes" id="UP000467236"/>
    </source>
</evidence>
<proteinExistence type="predicted"/>
<dbReference type="OrthoDB" id="4739093at2"/>
<reference evidence="1 2" key="1">
    <citation type="journal article" date="2019" name="Emerg. Microbes Infect.">
        <title>Comprehensive subspecies identification of 175 nontuberculous mycobacteria species based on 7547 genomic profiles.</title>
        <authorList>
            <person name="Matsumoto Y."/>
            <person name="Kinjo T."/>
            <person name="Motooka D."/>
            <person name="Nabeya D."/>
            <person name="Jung N."/>
            <person name="Uechi K."/>
            <person name="Horii T."/>
            <person name="Iida T."/>
            <person name="Fujita J."/>
            <person name="Nakamura S."/>
        </authorList>
    </citation>
    <scope>NUCLEOTIDE SEQUENCE [LARGE SCALE GENOMIC DNA]</scope>
    <source>
        <strain evidence="1 2">JCM 14233</strain>
    </source>
</reference>
<dbReference type="KEGG" id="mshj:MSHI_40150"/>
<protein>
    <submittedName>
        <fullName evidence="1">Uncharacterized protein</fullName>
    </submittedName>
</protein>
<gene>
    <name evidence="1" type="ORF">MSHI_40150</name>
</gene>
<dbReference type="RefSeq" id="WP_083048132.1">
    <property type="nucleotide sequence ID" value="NZ_AP022575.1"/>
</dbReference>
<sequence length="146" mass="16198">MTIEPLGTDLIERYLRARGRRYFRGHQDSEFFFVADTRPRRLHVHLEINPAQVLAIRATPACYFPATACAALTGLVDAWNGQNREVMAIVHGSADPHRIGVAAHAYRRFGTHVCFDDFAGRVDRAIGAAIELFAELTVQPVLPDAG</sequence>
<organism evidence="1 2">
    <name type="scientific">Mycobacterium shinjukuense</name>
    <dbReference type="NCBI Taxonomy" id="398694"/>
    <lineage>
        <taxon>Bacteria</taxon>
        <taxon>Bacillati</taxon>
        <taxon>Actinomycetota</taxon>
        <taxon>Actinomycetes</taxon>
        <taxon>Mycobacteriales</taxon>
        <taxon>Mycobacteriaceae</taxon>
        <taxon>Mycobacterium</taxon>
    </lineage>
</organism>
<keyword evidence="2" id="KW-1185">Reference proteome</keyword>
<dbReference type="AlphaFoldDB" id="A0A7I7MY76"/>
<name>A0A7I7MY76_9MYCO</name>
<accession>A0A7I7MY76</accession>